<protein>
    <submittedName>
        <fullName evidence="1">Uncharacterized protein</fullName>
    </submittedName>
</protein>
<organism evidence="1 2">
    <name type="scientific">Oryza meyeriana var. granulata</name>
    <dbReference type="NCBI Taxonomy" id="110450"/>
    <lineage>
        <taxon>Eukaryota</taxon>
        <taxon>Viridiplantae</taxon>
        <taxon>Streptophyta</taxon>
        <taxon>Embryophyta</taxon>
        <taxon>Tracheophyta</taxon>
        <taxon>Spermatophyta</taxon>
        <taxon>Magnoliopsida</taxon>
        <taxon>Liliopsida</taxon>
        <taxon>Poales</taxon>
        <taxon>Poaceae</taxon>
        <taxon>BOP clade</taxon>
        <taxon>Oryzoideae</taxon>
        <taxon>Oryzeae</taxon>
        <taxon>Oryzinae</taxon>
        <taxon>Oryza</taxon>
        <taxon>Oryza meyeriana</taxon>
    </lineage>
</organism>
<reference evidence="1 2" key="1">
    <citation type="submission" date="2019-11" db="EMBL/GenBank/DDBJ databases">
        <title>Whole genome sequence of Oryza granulata.</title>
        <authorList>
            <person name="Li W."/>
        </authorList>
    </citation>
    <scope>NUCLEOTIDE SEQUENCE [LARGE SCALE GENOMIC DNA]</scope>
    <source>
        <strain evidence="2">cv. Menghai</strain>
        <tissue evidence="1">Leaf</tissue>
    </source>
</reference>
<comment type="caution">
    <text evidence="1">The sequence shown here is derived from an EMBL/GenBank/DDBJ whole genome shotgun (WGS) entry which is preliminary data.</text>
</comment>
<dbReference type="AlphaFoldDB" id="A0A6G1EI31"/>
<evidence type="ECO:0000313" key="1">
    <source>
        <dbReference type="EMBL" id="KAF0923613.1"/>
    </source>
</evidence>
<evidence type="ECO:0000313" key="2">
    <source>
        <dbReference type="Proteomes" id="UP000479710"/>
    </source>
</evidence>
<accession>A0A6G1EI31</accession>
<keyword evidence="2" id="KW-1185">Reference proteome</keyword>
<dbReference type="Proteomes" id="UP000479710">
    <property type="component" value="Unassembled WGS sequence"/>
</dbReference>
<proteinExistence type="predicted"/>
<sequence>MVAQRSSDERQGAAERGSELHFGVYGGTAAEAYRGGIDGQGGSMALVREKKEAGYRGDPLGVTGGGVWLRRGKDQCACLG</sequence>
<name>A0A6G1EI31_9ORYZ</name>
<gene>
    <name evidence="1" type="ORF">E2562_006602</name>
</gene>
<dbReference type="EMBL" id="SPHZ02000003">
    <property type="protein sequence ID" value="KAF0923613.1"/>
    <property type="molecule type" value="Genomic_DNA"/>
</dbReference>